<gene>
    <name evidence="2" type="ORF">GCM10011584_18230</name>
</gene>
<reference evidence="3" key="1">
    <citation type="journal article" date="2019" name="Int. J. Syst. Evol. Microbiol.">
        <title>The Global Catalogue of Microorganisms (GCM) 10K type strain sequencing project: providing services to taxonomists for standard genome sequencing and annotation.</title>
        <authorList>
            <consortium name="The Broad Institute Genomics Platform"/>
            <consortium name="The Broad Institute Genome Sequencing Center for Infectious Disease"/>
            <person name="Wu L."/>
            <person name="Ma J."/>
        </authorList>
    </citation>
    <scope>NUCLEOTIDE SEQUENCE [LARGE SCALE GENOMIC DNA]</scope>
    <source>
        <strain evidence="3">CGMCC 4.7371</strain>
    </source>
</reference>
<accession>A0ABQ2NEQ4</accession>
<dbReference type="RefSeq" id="WP_229662748.1">
    <property type="nucleotide sequence ID" value="NZ_BMNI01000003.1"/>
</dbReference>
<organism evidence="2 3">
    <name type="scientific">Nocardioides phosphati</name>
    <dbReference type="NCBI Taxonomy" id="1867775"/>
    <lineage>
        <taxon>Bacteria</taxon>
        <taxon>Bacillati</taxon>
        <taxon>Actinomycetota</taxon>
        <taxon>Actinomycetes</taxon>
        <taxon>Propionibacteriales</taxon>
        <taxon>Nocardioidaceae</taxon>
        <taxon>Nocardioides</taxon>
    </lineage>
</organism>
<evidence type="ECO:0000256" key="1">
    <source>
        <dbReference type="SAM" id="MobiDB-lite"/>
    </source>
</evidence>
<proteinExistence type="predicted"/>
<evidence type="ECO:0000313" key="3">
    <source>
        <dbReference type="Proteomes" id="UP000655410"/>
    </source>
</evidence>
<sequence>MTIHQIRPDLTTTEASTTLAEAPTRRQRLEPRHAREIVELLGRKEELRGVYAMADFLDDAVRWTA</sequence>
<feature type="region of interest" description="Disordered" evidence="1">
    <location>
        <begin position="1"/>
        <end position="27"/>
    </location>
</feature>
<protein>
    <submittedName>
        <fullName evidence="2">Uncharacterized protein</fullName>
    </submittedName>
</protein>
<dbReference type="EMBL" id="BMNI01000003">
    <property type="protein sequence ID" value="GGO89260.1"/>
    <property type="molecule type" value="Genomic_DNA"/>
</dbReference>
<name>A0ABQ2NEQ4_9ACTN</name>
<comment type="caution">
    <text evidence="2">The sequence shown here is derived from an EMBL/GenBank/DDBJ whole genome shotgun (WGS) entry which is preliminary data.</text>
</comment>
<feature type="compositionally biased region" description="Low complexity" evidence="1">
    <location>
        <begin position="10"/>
        <end position="22"/>
    </location>
</feature>
<keyword evidence="3" id="KW-1185">Reference proteome</keyword>
<evidence type="ECO:0000313" key="2">
    <source>
        <dbReference type="EMBL" id="GGO89260.1"/>
    </source>
</evidence>
<dbReference type="Proteomes" id="UP000655410">
    <property type="component" value="Unassembled WGS sequence"/>
</dbReference>